<protein>
    <submittedName>
        <fullName evidence="2">Uncharacterized protein</fullName>
    </submittedName>
</protein>
<gene>
    <name evidence="2" type="ORF">WJX72_007702</name>
</gene>
<dbReference type="EMBL" id="JALJOR010000003">
    <property type="protein sequence ID" value="KAK9820229.1"/>
    <property type="molecule type" value="Genomic_DNA"/>
</dbReference>
<evidence type="ECO:0000313" key="3">
    <source>
        <dbReference type="Proteomes" id="UP001489004"/>
    </source>
</evidence>
<name>A0AAW1QFQ2_9CHLO</name>
<evidence type="ECO:0000313" key="2">
    <source>
        <dbReference type="EMBL" id="KAK9820229.1"/>
    </source>
</evidence>
<accession>A0AAW1QFQ2</accession>
<sequence length="239" mass="26777">MASTCHLRDKYRHLFGYMADDQQRLKSLRARWDALLDEKSTRRNASPDVLQSIDRDLAIVDKELSRLEGHAAGASSSQGPMANPAAEYIAIAGADGIVQGRILKTSLDDHPNLKSYIEKLPHPAVTTSGEPLIFFPQPGYIVHYVWSFVMERVIHTMDYDQAWDVLKFAERVKEAPLIRASKEAVEVAEGYLPKARTHRAIRERRGASLRRVAQATREPPTATSSLQQPLLSGSMNWTS</sequence>
<reference evidence="2 3" key="1">
    <citation type="journal article" date="2024" name="Nat. Commun.">
        <title>Phylogenomics reveals the evolutionary origins of lichenization in chlorophyte algae.</title>
        <authorList>
            <person name="Puginier C."/>
            <person name="Libourel C."/>
            <person name="Otte J."/>
            <person name="Skaloud P."/>
            <person name="Haon M."/>
            <person name="Grisel S."/>
            <person name="Petersen M."/>
            <person name="Berrin J.G."/>
            <person name="Delaux P.M."/>
            <person name="Dal Grande F."/>
            <person name="Keller J."/>
        </authorList>
    </citation>
    <scope>NUCLEOTIDE SEQUENCE [LARGE SCALE GENOMIC DNA]</scope>
    <source>
        <strain evidence="2 3">SAG 2043</strain>
    </source>
</reference>
<feature type="region of interest" description="Disordered" evidence="1">
    <location>
        <begin position="206"/>
        <end position="239"/>
    </location>
</feature>
<organism evidence="2 3">
    <name type="scientific">[Myrmecia] bisecta</name>
    <dbReference type="NCBI Taxonomy" id="41462"/>
    <lineage>
        <taxon>Eukaryota</taxon>
        <taxon>Viridiplantae</taxon>
        <taxon>Chlorophyta</taxon>
        <taxon>core chlorophytes</taxon>
        <taxon>Trebouxiophyceae</taxon>
        <taxon>Trebouxiales</taxon>
        <taxon>Trebouxiaceae</taxon>
        <taxon>Myrmecia</taxon>
    </lineage>
</organism>
<dbReference type="Proteomes" id="UP001489004">
    <property type="component" value="Unassembled WGS sequence"/>
</dbReference>
<dbReference type="AlphaFoldDB" id="A0AAW1QFQ2"/>
<keyword evidence="3" id="KW-1185">Reference proteome</keyword>
<proteinExistence type="predicted"/>
<feature type="compositionally biased region" description="Polar residues" evidence="1">
    <location>
        <begin position="221"/>
        <end position="239"/>
    </location>
</feature>
<evidence type="ECO:0000256" key="1">
    <source>
        <dbReference type="SAM" id="MobiDB-lite"/>
    </source>
</evidence>
<comment type="caution">
    <text evidence="2">The sequence shown here is derived from an EMBL/GenBank/DDBJ whole genome shotgun (WGS) entry which is preliminary data.</text>
</comment>